<comment type="caution">
    <text evidence="1">The sequence shown here is derived from an EMBL/GenBank/DDBJ whole genome shotgun (WGS) entry which is preliminary data.</text>
</comment>
<gene>
    <name evidence="1" type="ORF">RDI58_000765</name>
</gene>
<organism evidence="1 2">
    <name type="scientific">Solanum bulbocastanum</name>
    <name type="common">Wild potato</name>
    <dbReference type="NCBI Taxonomy" id="147425"/>
    <lineage>
        <taxon>Eukaryota</taxon>
        <taxon>Viridiplantae</taxon>
        <taxon>Streptophyta</taxon>
        <taxon>Embryophyta</taxon>
        <taxon>Tracheophyta</taxon>
        <taxon>Spermatophyta</taxon>
        <taxon>Magnoliopsida</taxon>
        <taxon>eudicotyledons</taxon>
        <taxon>Gunneridae</taxon>
        <taxon>Pentapetalae</taxon>
        <taxon>asterids</taxon>
        <taxon>lamiids</taxon>
        <taxon>Solanales</taxon>
        <taxon>Solanaceae</taxon>
        <taxon>Solanoideae</taxon>
        <taxon>Solaneae</taxon>
        <taxon>Solanum</taxon>
    </lineage>
</organism>
<protein>
    <submittedName>
        <fullName evidence="1">Uncharacterized protein</fullName>
    </submittedName>
</protein>
<keyword evidence="2" id="KW-1185">Reference proteome</keyword>
<dbReference type="EMBL" id="JBANQN010000001">
    <property type="protein sequence ID" value="KAK6802981.1"/>
    <property type="molecule type" value="Genomic_DNA"/>
</dbReference>
<reference evidence="1 2" key="1">
    <citation type="submission" date="2024-02" db="EMBL/GenBank/DDBJ databases">
        <title>de novo genome assembly of Solanum bulbocastanum strain 11H21.</title>
        <authorList>
            <person name="Hosaka A.J."/>
        </authorList>
    </citation>
    <scope>NUCLEOTIDE SEQUENCE [LARGE SCALE GENOMIC DNA]</scope>
    <source>
        <tissue evidence="1">Young leaves</tissue>
    </source>
</reference>
<evidence type="ECO:0000313" key="2">
    <source>
        <dbReference type="Proteomes" id="UP001371456"/>
    </source>
</evidence>
<sequence length="58" mass="6956">MLCKQKLEKRAYNARNKSYEGESSVRRSARVINKLVCEFKNDPDYEFKGKQRRTTKKK</sequence>
<dbReference type="AlphaFoldDB" id="A0AAN8YPH1"/>
<proteinExistence type="predicted"/>
<evidence type="ECO:0000313" key="1">
    <source>
        <dbReference type="EMBL" id="KAK6802981.1"/>
    </source>
</evidence>
<accession>A0AAN8YPH1</accession>
<dbReference type="Proteomes" id="UP001371456">
    <property type="component" value="Unassembled WGS sequence"/>
</dbReference>
<name>A0AAN8YPH1_SOLBU</name>